<dbReference type="AlphaFoldDB" id="A0A1F4VG96"/>
<dbReference type="STRING" id="1802619.A2797_01375"/>
<reference evidence="1 2" key="1">
    <citation type="journal article" date="2016" name="Nat. Commun.">
        <title>Thousands of microbial genomes shed light on interconnected biogeochemical processes in an aquifer system.</title>
        <authorList>
            <person name="Anantharaman K."/>
            <person name="Brown C.T."/>
            <person name="Hug L.A."/>
            <person name="Sharon I."/>
            <person name="Castelle C.J."/>
            <person name="Probst A.J."/>
            <person name="Thomas B.C."/>
            <person name="Singh A."/>
            <person name="Wilkins M.J."/>
            <person name="Karaoz U."/>
            <person name="Brodie E.L."/>
            <person name="Williams K.H."/>
            <person name="Hubbard S.S."/>
            <person name="Banfield J.F."/>
        </authorList>
    </citation>
    <scope>NUCLEOTIDE SEQUENCE [LARGE SCALE GENOMIC DNA]</scope>
</reference>
<evidence type="ECO:0000313" key="2">
    <source>
        <dbReference type="Proteomes" id="UP000179005"/>
    </source>
</evidence>
<protein>
    <submittedName>
        <fullName evidence="1">Uncharacterized protein</fullName>
    </submittedName>
</protein>
<proteinExistence type="predicted"/>
<organism evidence="1 2">
    <name type="scientific">candidate division WWE3 bacterium RIFCSPHIGHO2_01_FULL_48_15</name>
    <dbReference type="NCBI Taxonomy" id="1802619"/>
    <lineage>
        <taxon>Bacteria</taxon>
        <taxon>Katanobacteria</taxon>
    </lineage>
</organism>
<dbReference type="Proteomes" id="UP000179005">
    <property type="component" value="Unassembled WGS sequence"/>
</dbReference>
<gene>
    <name evidence="1" type="ORF">A2797_01375</name>
</gene>
<name>A0A1F4VG96_UNCKA</name>
<sequence>MRQPDVVVEISGQTGNYVGVTKIRRGLVVETRDLRNKRHPTLRHWYRSEIAAPPILRHEVPCEDKDGVEPNVVIVIDGETELNVFVFNIKGGRIVVRLVISAGRNIPVRCVGLSAEEAVSLKITRGQILRPVSKSKKSGKK</sequence>
<evidence type="ECO:0000313" key="1">
    <source>
        <dbReference type="EMBL" id="OGC56000.1"/>
    </source>
</evidence>
<dbReference type="EMBL" id="MEVC01000005">
    <property type="protein sequence ID" value="OGC56000.1"/>
    <property type="molecule type" value="Genomic_DNA"/>
</dbReference>
<comment type="caution">
    <text evidence="1">The sequence shown here is derived from an EMBL/GenBank/DDBJ whole genome shotgun (WGS) entry which is preliminary data.</text>
</comment>
<accession>A0A1F4VG96</accession>